<dbReference type="Pfam" id="PF14658">
    <property type="entry name" value="EF-hand_9"/>
    <property type="match status" value="1"/>
</dbReference>
<dbReference type="GO" id="GO:0051653">
    <property type="term" value="P:spindle localization"/>
    <property type="evidence" value="ECO:0007669"/>
    <property type="project" value="TreeGrafter"/>
</dbReference>
<dbReference type="InterPro" id="IPR039508">
    <property type="entry name" value="KASH5_EF-hand-like_dom"/>
</dbReference>
<keyword evidence="1" id="KW-0175">Coiled coil</keyword>
<dbReference type="GO" id="GO:0007015">
    <property type="term" value="P:actin filament organization"/>
    <property type="evidence" value="ECO:0007669"/>
    <property type="project" value="TreeGrafter"/>
</dbReference>
<evidence type="ECO:0000256" key="1">
    <source>
        <dbReference type="SAM" id="Coils"/>
    </source>
</evidence>
<name>A0A8C5QSP6_9ANUR</name>
<dbReference type="Ensembl" id="ENSLLET00000043193.1">
    <property type="protein sequence ID" value="ENSLLEP00000041527.1"/>
    <property type="gene ID" value="ENSLLEG00000026416.1"/>
</dbReference>
<dbReference type="AlphaFoldDB" id="A0A8C5QSP6"/>
<feature type="domain" description="EF-hand" evidence="2">
    <location>
        <begin position="16"/>
        <end position="51"/>
    </location>
</feature>
<dbReference type="GO" id="GO:0090220">
    <property type="term" value="P:chromosome localization to nuclear envelope involved in homologous chromosome segregation"/>
    <property type="evidence" value="ECO:0007669"/>
    <property type="project" value="TreeGrafter"/>
</dbReference>
<dbReference type="InterPro" id="IPR002048">
    <property type="entry name" value="EF_hand_dom"/>
</dbReference>
<dbReference type="GO" id="GO:0051225">
    <property type="term" value="P:spindle assembly"/>
    <property type="evidence" value="ECO:0007669"/>
    <property type="project" value="TreeGrafter"/>
</dbReference>
<reference evidence="3" key="1">
    <citation type="submission" date="2025-08" db="UniProtKB">
        <authorList>
            <consortium name="Ensembl"/>
        </authorList>
    </citation>
    <scope>IDENTIFICATION</scope>
</reference>
<reference evidence="3" key="2">
    <citation type="submission" date="2025-09" db="UniProtKB">
        <authorList>
            <consortium name="Ensembl"/>
        </authorList>
    </citation>
    <scope>IDENTIFICATION</scope>
</reference>
<dbReference type="PANTHER" id="PTHR47300">
    <property type="entry name" value="PROTEIN KASH5"/>
    <property type="match status" value="1"/>
</dbReference>
<dbReference type="SUPFAM" id="SSF47473">
    <property type="entry name" value="EF-hand"/>
    <property type="match status" value="1"/>
</dbReference>
<dbReference type="GeneTree" id="ENSGT00940000168227"/>
<dbReference type="GO" id="GO:0090619">
    <property type="term" value="C:meiotic spindle pole"/>
    <property type="evidence" value="ECO:0007669"/>
    <property type="project" value="TreeGrafter"/>
</dbReference>
<dbReference type="InterPro" id="IPR028170">
    <property type="entry name" value="KASH5"/>
</dbReference>
<dbReference type="GO" id="GO:0005509">
    <property type="term" value="F:calcium ion binding"/>
    <property type="evidence" value="ECO:0007669"/>
    <property type="project" value="InterPro"/>
</dbReference>
<dbReference type="Proteomes" id="UP000694569">
    <property type="component" value="Unplaced"/>
</dbReference>
<dbReference type="GO" id="GO:0000781">
    <property type="term" value="C:chromosome, telomeric region"/>
    <property type="evidence" value="ECO:0007669"/>
    <property type="project" value="TreeGrafter"/>
</dbReference>
<dbReference type="GO" id="GO:0070840">
    <property type="term" value="F:dynein complex binding"/>
    <property type="evidence" value="ECO:0007669"/>
    <property type="project" value="TreeGrafter"/>
</dbReference>
<dbReference type="Pfam" id="PF14662">
    <property type="entry name" value="KASH_CCD"/>
    <property type="match status" value="1"/>
</dbReference>
<dbReference type="OrthoDB" id="9943648at2759"/>
<dbReference type="PROSITE" id="PS50222">
    <property type="entry name" value="EF_HAND_2"/>
    <property type="match status" value="1"/>
</dbReference>
<keyword evidence="4" id="KW-1185">Reference proteome</keyword>
<protein>
    <recommendedName>
        <fullName evidence="2">EF-hand domain-containing protein</fullName>
    </recommendedName>
</protein>
<dbReference type="GO" id="GO:0034397">
    <property type="term" value="P:telomere localization"/>
    <property type="evidence" value="ECO:0007669"/>
    <property type="project" value="InterPro"/>
</dbReference>
<dbReference type="PANTHER" id="PTHR47300:SF1">
    <property type="entry name" value="PROTEIN KASH5"/>
    <property type="match status" value="1"/>
</dbReference>
<accession>A0A8C5QSP6</accession>
<feature type="coiled-coil region" evidence="1">
    <location>
        <begin position="302"/>
        <end position="329"/>
    </location>
</feature>
<dbReference type="GO" id="GO:0034993">
    <property type="term" value="C:meiotic nuclear membrane microtubule tethering complex"/>
    <property type="evidence" value="ECO:0007669"/>
    <property type="project" value="InterPro"/>
</dbReference>
<feature type="coiled-coil region" evidence="1">
    <location>
        <begin position="131"/>
        <end position="252"/>
    </location>
</feature>
<dbReference type="InterPro" id="IPR028168">
    <property type="entry name" value="KASH5_CC"/>
</dbReference>
<sequence>MEDINDNLGHIFNSASEEQMLDYAFQVCDSEGRGKVSVIQITEYLESVADPNCDGDRLQSLCTMLDPEDEGALMDLETFRTVMAKWIASCCKDGESVTAKNDKKSEETYCHLSTEKELDSDSHLEGYGGDIQNAIGENLDLERQISDLQVANKNLTEQTVKIQKSLDIADETNSQLTEEISDLKSKLKASHQAFLHAKSVRNEIEDMKTLVKTLEDKIAELSSEKKQLDKEKISLRNQLQTFQKENEILFNEKGNCETILNDLRTENSKMEHKLCEYESIISEKDDLLAQKSMQSEERQYLVDEYTIIIQELKIQKSHLQEQLLQTYEEMALSSHDPLHSLPSKNSAQSVREEIKEVEVSDQNVKSRLSSPLCGILHYSEVHTFPLSKGAELIRPRDIWFNTELLLAQIKHGTDGLIGVLLQIPTMGRSTMWLEECNDELQQTLSGLYQLKFAWKQLSSRLNGVLKVLREQSRHVETSSASERPSRWSLVPLKKQLGSRSNDLPHTIRTTSLGNMPRLNTIQRDLLCQAWMRFRGRRSLKRLLVILVLSLVLFCPVNQRENIWTVTHGLLSPHLQLEYMQPPPI</sequence>
<dbReference type="GO" id="GO:0005640">
    <property type="term" value="C:nuclear outer membrane"/>
    <property type="evidence" value="ECO:0007669"/>
    <property type="project" value="TreeGrafter"/>
</dbReference>
<evidence type="ECO:0000259" key="2">
    <source>
        <dbReference type="PROSITE" id="PS50222"/>
    </source>
</evidence>
<dbReference type="InterPro" id="IPR011992">
    <property type="entry name" value="EF-hand-dom_pair"/>
</dbReference>
<dbReference type="GO" id="GO:0007129">
    <property type="term" value="P:homologous chromosome pairing at meiosis"/>
    <property type="evidence" value="ECO:0007669"/>
    <property type="project" value="TreeGrafter"/>
</dbReference>
<evidence type="ECO:0000313" key="3">
    <source>
        <dbReference type="Ensembl" id="ENSLLEP00000041527.1"/>
    </source>
</evidence>
<organism evidence="3 4">
    <name type="scientific">Leptobrachium leishanense</name>
    <name type="common">Leishan spiny toad</name>
    <dbReference type="NCBI Taxonomy" id="445787"/>
    <lineage>
        <taxon>Eukaryota</taxon>
        <taxon>Metazoa</taxon>
        <taxon>Chordata</taxon>
        <taxon>Craniata</taxon>
        <taxon>Vertebrata</taxon>
        <taxon>Euteleostomi</taxon>
        <taxon>Amphibia</taxon>
        <taxon>Batrachia</taxon>
        <taxon>Anura</taxon>
        <taxon>Pelobatoidea</taxon>
        <taxon>Megophryidae</taxon>
        <taxon>Leptobrachium</taxon>
    </lineage>
</organism>
<dbReference type="GO" id="GO:0000800">
    <property type="term" value="C:lateral element"/>
    <property type="evidence" value="ECO:0007669"/>
    <property type="project" value="TreeGrafter"/>
</dbReference>
<proteinExistence type="predicted"/>
<evidence type="ECO:0000313" key="4">
    <source>
        <dbReference type="Proteomes" id="UP000694569"/>
    </source>
</evidence>